<comment type="caution">
    <text evidence="5">The sequence shown here is derived from an EMBL/GenBank/DDBJ whole genome shotgun (WGS) entry which is preliminary data.</text>
</comment>
<evidence type="ECO:0000256" key="3">
    <source>
        <dbReference type="PIRSR" id="PIRSR001235-1"/>
    </source>
</evidence>
<dbReference type="GO" id="GO:0016813">
    <property type="term" value="F:hydrolase activity, acting on carbon-nitrogen (but not peptide) bonds, in linear amidines"/>
    <property type="evidence" value="ECO:0007669"/>
    <property type="project" value="InterPro"/>
</dbReference>
<dbReference type="InterPro" id="IPR010158">
    <property type="entry name" value="Amidase_Cbmase"/>
</dbReference>
<dbReference type="InterPro" id="IPR011650">
    <property type="entry name" value="Peptidase_M20_dimer"/>
</dbReference>
<name>A0A839STH4_9PROT</name>
<dbReference type="SUPFAM" id="SSF55031">
    <property type="entry name" value="Bacterial exopeptidase dimerisation domain"/>
    <property type="match status" value="1"/>
</dbReference>
<feature type="binding site" evidence="3">
    <location>
        <position position="193"/>
    </location>
    <ligand>
        <name>Zn(2+)</name>
        <dbReference type="ChEBI" id="CHEBI:29105"/>
        <label>1</label>
    </ligand>
</feature>
<evidence type="ECO:0000256" key="2">
    <source>
        <dbReference type="ARBA" id="ARBA00022801"/>
    </source>
</evidence>
<dbReference type="Proteomes" id="UP000581135">
    <property type="component" value="Unassembled WGS sequence"/>
</dbReference>
<dbReference type="RefSeq" id="WP_246377329.1">
    <property type="nucleotide sequence ID" value="NZ_JACHXA010000001.1"/>
</dbReference>
<reference evidence="5 6" key="1">
    <citation type="submission" date="2020-08" db="EMBL/GenBank/DDBJ databases">
        <title>Genomic Encyclopedia of Type Strains, Phase III (KMG-III): the genomes of soil and plant-associated and newly described type strains.</title>
        <authorList>
            <person name="Whitman W."/>
        </authorList>
    </citation>
    <scope>NUCLEOTIDE SEQUENCE [LARGE SCALE GENOMIC DNA]</scope>
    <source>
        <strain evidence="5 6">CECT 8803</strain>
    </source>
</reference>
<feature type="binding site" evidence="3">
    <location>
        <position position="383"/>
    </location>
    <ligand>
        <name>Zn(2+)</name>
        <dbReference type="ChEBI" id="CHEBI:29105"/>
        <label>2</label>
    </ligand>
</feature>
<evidence type="ECO:0000259" key="4">
    <source>
        <dbReference type="Pfam" id="PF07687"/>
    </source>
</evidence>
<protein>
    <submittedName>
        <fullName evidence="5">N-carbamoyl-L-amino-acid hydrolase</fullName>
        <ecNumber evidence="5">3.5.1.87</ecNumber>
    </submittedName>
</protein>
<keyword evidence="6" id="KW-1185">Reference proteome</keyword>
<dbReference type="PANTHER" id="PTHR32494:SF5">
    <property type="entry name" value="ALLANTOATE AMIDOHYDROLASE"/>
    <property type="match status" value="1"/>
</dbReference>
<dbReference type="PANTHER" id="PTHR32494">
    <property type="entry name" value="ALLANTOATE DEIMINASE-RELATED"/>
    <property type="match status" value="1"/>
</dbReference>
<feature type="binding site" evidence="3">
    <location>
        <position position="98"/>
    </location>
    <ligand>
        <name>Zn(2+)</name>
        <dbReference type="ChEBI" id="CHEBI:29105"/>
        <label>2</label>
    </ligand>
</feature>
<dbReference type="EMBL" id="JACHXA010000001">
    <property type="protein sequence ID" value="MBB3064285.1"/>
    <property type="molecule type" value="Genomic_DNA"/>
</dbReference>
<dbReference type="Gene3D" id="3.30.70.360">
    <property type="match status" value="1"/>
</dbReference>
<comment type="cofactor">
    <cofactor evidence="3">
        <name>Zn(2+)</name>
        <dbReference type="ChEBI" id="CHEBI:29105"/>
    </cofactor>
    <text evidence="3">Binds 2 Zn(2+) ions per subunit.</text>
</comment>
<dbReference type="PIRSF" id="PIRSF001235">
    <property type="entry name" value="Amidase_carbamoylase"/>
    <property type="match status" value="1"/>
</dbReference>
<comment type="similarity">
    <text evidence="1">Belongs to the peptidase M20 family.</text>
</comment>
<accession>A0A839STH4</accession>
<dbReference type="InterPro" id="IPR002933">
    <property type="entry name" value="Peptidase_M20"/>
</dbReference>
<dbReference type="Pfam" id="PF01546">
    <property type="entry name" value="Peptidase_M20"/>
    <property type="match status" value="1"/>
</dbReference>
<evidence type="ECO:0000256" key="1">
    <source>
        <dbReference type="ARBA" id="ARBA00006153"/>
    </source>
</evidence>
<dbReference type="NCBIfam" id="TIGR01879">
    <property type="entry name" value="hydantase"/>
    <property type="match status" value="1"/>
</dbReference>
<proteinExistence type="inferred from homology"/>
<feature type="binding site" evidence="3">
    <location>
        <position position="133"/>
    </location>
    <ligand>
        <name>Zn(2+)</name>
        <dbReference type="ChEBI" id="CHEBI:29105"/>
        <label>2</label>
    </ligand>
</feature>
<keyword evidence="3" id="KW-0862">Zinc</keyword>
<dbReference type="GO" id="GO:0046872">
    <property type="term" value="F:metal ion binding"/>
    <property type="evidence" value="ECO:0007669"/>
    <property type="project" value="UniProtKB-KW"/>
</dbReference>
<organism evidence="5 6">
    <name type="scientific">Limibacillus halophilus</name>
    <dbReference type="NCBI Taxonomy" id="1579333"/>
    <lineage>
        <taxon>Bacteria</taxon>
        <taxon>Pseudomonadati</taxon>
        <taxon>Pseudomonadota</taxon>
        <taxon>Alphaproteobacteria</taxon>
        <taxon>Rhodospirillales</taxon>
        <taxon>Rhodovibrionaceae</taxon>
        <taxon>Limibacillus</taxon>
    </lineage>
</organism>
<dbReference type="GO" id="GO:0050538">
    <property type="term" value="F:N-carbamoyl-L-amino-acid hydrolase activity"/>
    <property type="evidence" value="ECO:0007669"/>
    <property type="project" value="UniProtKB-EC"/>
</dbReference>
<dbReference type="AlphaFoldDB" id="A0A839STH4"/>
<dbReference type="SUPFAM" id="SSF53187">
    <property type="entry name" value="Zn-dependent exopeptidases"/>
    <property type="match status" value="1"/>
</dbReference>
<dbReference type="EC" id="3.5.1.87" evidence="5"/>
<feature type="binding site" evidence="3">
    <location>
        <position position="98"/>
    </location>
    <ligand>
        <name>Zn(2+)</name>
        <dbReference type="ChEBI" id="CHEBI:29105"/>
        <label>1</label>
    </ligand>
</feature>
<feature type="domain" description="Peptidase M20 dimerisation" evidence="4">
    <location>
        <begin position="212"/>
        <end position="312"/>
    </location>
</feature>
<feature type="binding site" evidence="3">
    <location>
        <position position="87"/>
    </location>
    <ligand>
        <name>Zn(2+)</name>
        <dbReference type="ChEBI" id="CHEBI:29105"/>
        <label>1</label>
    </ligand>
</feature>
<keyword evidence="3" id="KW-0479">Metal-binding</keyword>
<evidence type="ECO:0000313" key="5">
    <source>
        <dbReference type="EMBL" id="MBB3064285.1"/>
    </source>
</evidence>
<evidence type="ECO:0000313" key="6">
    <source>
        <dbReference type="Proteomes" id="UP000581135"/>
    </source>
</evidence>
<gene>
    <name evidence="5" type="ORF">FHR98_000550</name>
</gene>
<dbReference type="Gene3D" id="3.40.630.10">
    <property type="entry name" value="Zn peptidases"/>
    <property type="match status" value="1"/>
</dbReference>
<dbReference type="InterPro" id="IPR036264">
    <property type="entry name" value="Bact_exopeptidase_dim_dom"/>
</dbReference>
<keyword evidence="2 5" id="KW-0378">Hydrolase</keyword>
<dbReference type="Pfam" id="PF07687">
    <property type="entry name" value="M20_dimer"/>
    <property type="match status" value="1"/>
</dbReference>
<dbReference type="CDD" id="cd03884">
    <property type="entry name" value="M20_bAS"/>
    <property type="match status" value="1"/>
</dbReference>
<sequence length="414" mass="44165">MMIVGPAAFVDEARIWHRLEQLAEFGATPGGGVNRQALSEQDARARLQLAAWAKDLGLSTRSDPAGNIFLVLEGSDPDALPILTGSHIDSQPTGGRFDGAYGVVAGLEAVQAVLEAGQQPRHTIEVVAWMNEEGSRFAPGMMGSAAFAGARGLNDILAVQDDKGISVKTALGSMPGFPEYPLRRSIFAYLEAHIEQGPILEREGLTVGIVTGIQGKHTYRVTVEGEEAHAGTALEAERKDALFAAIDLVQELRHALHDPEDRVRFTIGAFTVRPNAPSVVPSSVVFSIDLRHPEQEVLVACGAKIEELCQERPGPCRIVLEELSRAASLSFPQAMQDRISAAADALGIPSMRLASSAGHDARYLHQIAETGMIFVPCRDGVSHREDEWASPAALADGAKVLADVLYGLALGHPA</sequence>